<keyword evidence="4" id="KW-1185">Reference proteome</keyword>
<proteinExistence type="predicted"/>
<keyword evidence="2" id="KW-1133">Transmembrane helix</keyword>
<dbReference type="Proteomes" id="UP000642509">
    <property type="component" value="Unassembled WGS sequence"/>
</dbReference>
<sequence length="121" mass="13304">MTSNHPGPDDGRHLPEHRGRHEGQDPSGQEYGQQQYGHPYGRAPRLTGSGGSGNLLRTVYTFVIVWLTCAVIMWFGTRMLGFERGDLGAAVVSLIVSLAAAVSVTVWAARRRPLRRRPPVL</sequence>
<gene>
    <name evidence="3" type="ORF">GCM10010977_18420</name>
</gene>
<organism evidence="3 4">
    <name type="scientific">Citricoccus zhacaiensis</name>
    <dbReference type="NCBI Taxonomy" id="489142"/>
    <lineage>
        <taxon>Bacteria</taxon>
        <taxon>Bacillati</taxon>
        <taxon>Actinomycetota</taxon>
        <taxon>Actinomycetes</taxon>
        <taxon>Micrococcales</taxon>
        <taxon>Micrococcaceae</taxon>
        <taxon>Citricoccus</taxon>
    </lineage>
</organism>
<evidence type="ECO:0000313" key="4">
    <source>
        <dbReference type="Proteomes" id="UP000642509"/>
    </source>
</evidence>
<feature type="transmembrane region" description="Helical" evidence="2">
    <location>
        <begin position="55"/>
        <end position="75"/>
    </location>
</feature>
<feature type="region of interest" description="Disordered" evidence="1">
    <location>
        <begin position="1"/>
        <end position="52"/>
    </location>
</feature>
<evidence type="ECO:0000256" key="1">
    <source>
        <dbReference type="SAM" id="MobiDB-lite"/>
    </source>
</evidence>
<keyword evidence="2" id="KW-0472">Membrane</keyword>
<dbReference type="EMBL" id="BMLQ01000005">
    <property type="protein sequence ID" value="GGO45526.1"/>
    <property type="molecule type" value="Genomic_DNA"/>
</dbReference>
<comment type="caution">
    <text evidence="3">The sequence shown here is derived from an EMBL/GenBank/DDBJ whole genome shotgun (WGS) entry which is preliminary data.</text>
</comment>
<accession>A0ABQ2M148</accession>
<name>A0ABQ2M148_9MICC</name>
<dbReference type="RefSeq" id="WP_188805895.1">
    <property type="nucleotide sequence ID" value="NZ_BAAAOU010000011.1"/>
</dbReference>
<protein>
    <submittedName>
        <fullName evidence="3">Uncharacterized protein</fullName>
    </submittedName>
</protein>
<reference evidence="4" key="1">
    <citation type="journal article" date="2019" name="Int. J. Syst. Evol. Microbiol.">
        <title>The Global Catalogue of Microorganisms (GCM) 10K type strain sequencing project: providing services to taxonomists for standard genome sequencing and annotation.</title>
        <authorList>
            <consortium name="The Broad Institute Genomics Platform"/>
            <consortium name="The Broad Institute Genome Sequencing Center for Infectious Disease"/>
            <person name="Wu L."/>
            <person name="Ma J."/>
        </authorList>
    </citation>
    <scope>NUCLEOTIDE SEQUENCE [LARGE SCALE GENOMIC DNA]</scope>
    <source>
        <strain evidence="4">CGMCC 1.7064</strain>
    </source>
</reference>
<keyword evidence="2" id="KW-0812">Transmembrane</keyword>
<evidence type="ECO:0000313" key="3">
    <source>
        <dbReference type="EMBL" id="GGO45526.1"/>
    </source>
</evidence>
<evidence type="ECO:0000256" key="2">
    <source>
        <dbReference type="SAM" id="Phobius"/>
    </source>
</evidence>
<feature type="compositionally biased region" description="Polar residues" evidence="1">
    <location>
        <begin position="26"/>
        <end position="36"/>
    </location>
</feature>
<feature type="compositionally biased region" description="Basic and acidic residues" evidence="1">
    <location>
        <begin position="7"/>
        <end position="24"/>
    </location>
</feature>
<feature type="transmembrane region" description="Helical" evidence="2">
    <location>
        <begin position="87"/>
        <end position="109"/>
    </location>
</feature>